<feature type="region of interest" description="Disordered" evidence="6">
    <location>
        <begin position="1"/>
        <end position="51"/>
    </location>
</feature>
<protein>
    <submittedName>
        <fullName evidence="8">PREDICTED: gluconolactonase</fullName>
    </submittedName>
</protein>
<name>A0A5E4E5I2_PRUDU</name>
<sequence>MALSHNFSVSNPNTSRHHRHAHLPTRLVRPSPSALSRVDSPLNQESSCSHPSHASRVGFGLLQGPEVVAYHSGSGLIYTGCEDGWLKRVKLNYLENPEFVVESWVNTGGRPLELAFGLHNEVVVADADKGLLNVTSEGEVKLLTDEAEGVKFGITDGVDVAVDDTIYFTDASYKYNLTDTILDILEGQSHSRFLSATQQPNRPKCWSVTYTLLMEWWFQPTKVT</sequence>
<evidence type="ECO:0000256" key="1">
    <source>
        <dbReference type="ARBA" id="ARBA00004116"/>
    </source>
</evidence>
<dbReference type="EMBL" id="CABIKO010000001">
    <property type="protein sequence ID" value="VVA10010.1"/>
    <property type="molecule type" value="Genomic_DNA"/>
</dbReference>
<organism evidence="8 9">
    <name type="scientific">Prunus dulcis</name>
    <name type="common">Almond</name>
    <name type="synonym">Amygdalus dulcis</name>
    <dbReference type="NCBI Taxonomy" id="3755"/>
    <lineage>
        <taxon>Eukaryota</taxon>
        <taxon>Viridiplantae</taxon>
        <taxon>Streptophyta</taxon>
        <taxon>Embryophyta</taxon>
        <taxon>Tracheophyta</taxon>
        <taxon>Spermatophyta</taxon>
        <taxon>Magnoliopsida</taxon>
        <taxon>eudicotyledons</taxon>
        <taxon>Gunneridae</taxon>
        <taxon>Pentapetalae</taxon>
        <taxon>rosids</taxon>
        <taxon>fabids</taxon>
        <taxon>Rosales</taxon>
        <taxon>Rosaceae</taxon>
        <taxon>Amygdaloideae</taxon>
        <taxon>Amygdaleae</taxon>
        <taxon>Prunus</taxon>
    </lineage>
</organism>
<comment type="subcellular location">
    <subcellularLocation>
        <location evidence="1">Vacuole</location>
    </subcellularLocation>
</comment>
<dbReference type="PANTHER" id="PTHR10426">
    <property type="entry name" value="STRICTOSIDINE SYNTHASE-RELATED"/>
    <property type="match status" value="1"/>
</dbReference>
<dbReference type="InParanoid" id="A0A5E4E5I2"/>
<dbReference type="AlphaFoldDB" id="A0A5E4E5I2"/>
<dbReference type="Gramene" id="VVA10010">
    <property type="protein sequence ID" value="VVA10010"/>
    <property type="gene ID" value="Prudul26B011352"/>
</dbReference>
<dbReference type="PANTHER" id="PTHR10426:SF88">
    <property type="entry name" value="ADIPOCYTE PLASMA MEMBRANE-ASSOCIATED PROTEIN HEMOMUCIN-RELATED"/>
    <property type="match status" value="1"/>
</dbReference>
<dbReference type="InterPro" id="IPR018119">
    <property type="entry name" value="Strictosidine_synth_cons-reg"/>
</dbReference>
<dbReference type="Gene3D" id="2.120.10.30">
    <property type="entry name" value="TolB, C-terminal domain"/>
    <property type="match status" value="1"/>
</dbReference>
<gene>
    <name evidence="8" type="ORF">ALMOND_2B011352</name>
</gene>
<keyword evidence="5" id="KW-0325">Glycoprotein</keyword>
<evidence type="ECO:0000313" key="8">
    <source>
        <dbReference type="EMBL" id="VVA10010.1"/>
    </source>
</evidence>
<evidence type="ECO:0000256" key="6">
    <source>
        <dbReference type="SAM" id="MobiDB-lite"/>
    </source>
</evidence>
<dbReference type="GO" id="GO:0012505">
    <property type="term" value="C:endomembrane system"/>
    <property type="evidence" value="ECO:0007669"/>
    <property type="project" value="TreeGrafter"/>
</dbReference>
<proteinExistence type="inferred from homology"/>
<keyword evidence="3" id="KW-0597">Phosphoprotein</keyword>
<reference evidence="9" key="1">
    <citation type="journal article" date="2020" name="Plant J.">
        <title>Transposons played a major role in the diversification between the closely related almond and peach genomes: results from the almond genome sequence.</title>
        <authorList>
            <person name="Alioto T."/>
            <person name="Alexiou K.G."/>
            <person name="Bardil A."/>
            <person name="Barteri F."/>
            <person name="Castanera R."/>
            <person name="Cruz F."/>
            <person name="Dhingra A."/>
            <person name="Duval H."/>
            <person name="Fernandez I Marti A."/>
            <person name="Frias L."/>
            <person name="Galan B."/>
            <person name="Garcia J.L."/>
            <person name="Howad W."/>
            <person name="Gomez-Garrido J."/>
            <person name="Gut M."/>
            <person name="Julca I."/>
            <person name="Morata J."/>
            <person name="Puigdomenech P."/>
            <person name="Ribeca P."/>
            <person name="Rubio Cabetas M.J."/>
            <person name="Vlasova A."/>
            <person name="Wirthensohn M."/>
            <person name="Garcia-Mas J."/>
            <person name="Gabaldon T."/>
            <person name="Casacuberta J.M."/>
            <person name="Arus P."/>
        </authorList>
    </citation>
    <scope>NUCLEOTIDE SEQUENCE [LARGE SCALE GENOMIC DNA]</scope>
    <source>
        <strain evidence="9">cv. Texas</strain>
    </source>
</reference>
<dbReference type="InterPro" id="IPR011042">
    <property type="entry name" value="6-blade_b-propeller_TolB-like"/>
</dbReference>
<feature type="compositionally biased region" description="Polar residues" evidence="6">
    <location>
        <begin position="1"/>
        <end position="14"/>
    </location>
</feature>
<dbReference type="SUPFAM" id="SSF63829">
    <property type="entry name" value="Calcium-dependent phosphotriesterase"/>
    <property type="match status" value="1"/>
</dbReference>
<evidence type="ECO:0000313" key="9">
    <source>
        <dbReference type="Proteomes" id="UP000327085"/>
    </source>
</evidence>
<dbReference type="GO" id="GO:0005773">
    <property type="term" value="C:vacuole"/>
    <property type="evidence" value="ECO:0007669"/>
    <property type="project" value="UniProtKB-SubCell"/>
</dbReference>
<evidence type="ECO:0000256" key="2">
    <source>
        <dbReference type="ARBA" id="ARBA00009191"/>
    </source>
</evidence>
<evidence type="ECO:0000256" key="4">
    <source>
        <dbReference type="ARBA" id="ARBA00022554"/>
    </source>
</evidence>
<evidence type="ECO:0000256" key="3">
    <source>
        <dbReference type="ARBA" id="ARBA00022553"/>
    </source>
</evidence>
<accession>A0A5E4E5I2</accession>
<feature type="compositionally biased region" description="Polar residues" evidence="6">
    <location>
        <begin position="41"/>
        <end position="51"/>
    </location>
</feature>
<feature type="domain" description="Strictosidine synthase conserved region" evidence="7">
    <location>
        <begin position="156"/>
        <end position="195"/>
    </location>
</feature>
<dbReference type="Proteomes" id="UP000327085">
    <property type="component" value="Chromosome 7"/>
</dbReference>
<dbReference type="Pfam" id="PF03088">
    <property type="entry name" value="Str_synth"/>
    <property type="match status" value="1"/>
</dbReference>
<evidence type="ECO:0000259" key="7">
    <source>
        <dbReference type="Pfam" id="PF03088"/>
    </source>
</evidence>
<dbReference type="GO" id="GO:0016787">
    <property type="term" value="F:hydrolase activity"/>
    <property type="evidence" value="ECO:0007669"/>
    <property type="project" value="TreeGrafter"/>
</dbReference>
<evidence type="ECO:0000256" key="5">
    <source>
        <dbReference type="ARBA" id="ARBA00023180"/>
    </source>
</evidence>
<comment type="similarity">
    <text evidence="2">Belongs to the strictosidine synthase family.</text>
</comment>
<keyword evidence="4" id="KW-0926">Vacuole</keyword>